<proteinExistence type="predicted"/>
<evidence type="ECO:0000256" key="1">
    <source>
        <dbReference type="SAM" id="MobiDB-lite"/>
    </source>
</evidence>
<dbReference type="OrthoDB" id="2408226at2759"/>
<evidence type="ECO:0000313" key="2">
    <source>
        <dbReference type="EMBL" id="RHZ46507.1"/>
    </source>
</evidence>
<organism evidence="2 3">
    <name type="scientific">Diversispora epigaea</name>
    <dbReference type="NCBI Taxonomy" id="1348612"/>
    <lineage>
        <taxon>Eukaryota</taxon>
        <taxon>Fungi</taxon>
        <taxon>Fungi incertae sedis</taxon>
        <taxon>Mucoromycota</taxon>
        <taxon>Glomeromycotina</taxon>
        <taxon>Glomeromycetes</taxon>
        <taxon>Diversisporales</taxon>
        <taxon>Diversisporaceae</taxon>
        <taxon>Diversispora</taxon>
    </lineage>
</organism>
<protein>
    <submittedName>
        <fullName evidence="2">Uncharacterized protein</fullName>
    </submittedName>
</protein>
<gene>
    <name evidence="2" type="ORF">Glove_618g3</name>
</gene>
<feature type="compositionally biased region" description="Low complexity" evidence="1">
    <location>
        <begin position="348"/>
        <end position="375"/>
    </location>
</feature>
<name>A0A397G7D5_9GLOM</name>
<feature type="compositionally biased region" description="Low complexity" evidence="1">
    <location>
        <begin position="17"/>
        <end position="42"/>
    </location>
</feature>
<accession>A0A397G7D5</accession>
<keyword evidence="3" id="KW-1185">Reference proteome</keyword>
<dbReference type="Proteomes" id="UP000266861">
    <property type="component" value="Unassembled WGS sequence"/>
</dbReference>
<reference evidence="2 3" key="1">
    <citation type="submission" date="2018-08" db="EMBL/GenBank/DDBJ databases">
        <title>Genome and evolution of the arbuscular mycorrhizal fungus Diversispora epigaea (formerly Glomus versiforme) and its bacterial endosymbionts.</title>
        <authorList>
            <person name="Sun X."/>
            <person name="Fei Z."/>
            <person name="Harrison M."/>
        </authorList>
    </citation>
    <scope>NUCLEOTIDE SEQUENCE [LARGE SCALE GENOMIC DNA]</scope>
    <source>
        <strain evidence="2 3">IT104</strain>
    </source>
</reference>
<dbReference type="AlphaFoldDB" id="A0A397G7D5"/>
<sequence length="394" mass="45543">MSNLNALFSTNSKASGSRASANRVSTSTSRASASTAIPPRLISQSSGSSIQFFKSDDSITPLSSVSNVRARSDDVLLLRRILTKIELLQKINEDNQKKLCKLEEDMKSIKEKISVLSFNKESLDVIIKKSSEELIEYSIYPIPGNYKEMVEEVLRKTNNDFFLSLSDQWDDWRKDTKFTQQFNNATAAEITAWKRSSIVLECYKKLFTEIENTSEKYIVRIIKNAWPKKEFIPDSHTAWCVSIAEILLNPNNEYIQITEDVVQPFVEKNLKKIENKIGFNNDSDSEKIAETFERKRKNQMNDDTELLTLGETQARLEKVINKKKMKQTVTLRKSQKKDDNGDDDDDYNNNNNNNDYNNDDYNNNNNDYNDYNNNNVNSEDNFQIIEDNRRFTNN</sequence>
<comment type="caution">
    <text evidence="2">The sequence shown here is derived from an EMBL/GenBank/DDBJ whole genome shotgun (WGS) entry which is preliminary data.</text>
</comment>
<feature type="region of interest" description="Disordered" evidence="1">
    <location>
        <begin position="16"/>
        <end position="42"/>
    </location>
</feature>
<feature type="region of interest" description="Disordered" evidence="1">
    <location>
        <begin position="327"/>
        <end position="380"/>
    </location>
</feature>
<evidence type="ECO:0000313" key="3">
    <source>
        <dbReference type="Proteomes" id="UP000266861"/>
    </source>
</evidence>
<dbReference type="EMBL" id="PQFF01000512">
    <property type="protein sequence ID" value="RHZ46507.1"/>
    <property type="molecule type" value="Genomic_DNA"/>
</dbReference>